<gene>
    <name evidence="1" type="primary">A07p012090.1_BraROA</name>
    <name evidence="1" type="ORF">IGI04_026461</name>
</gene>
<evidence type="ECO:0000313" key="2">
    <source>
        <dbReference type="Proteomes" id="UP000823674"/>
    </source>
</evidence>
<dbReference type="EMBL" id="JADBGQ010000009">
    <property type="protein sequence ID" value="KAG5378619.1"/>
    <property type="molecule type" value="Genomic_DNA"/>
</dbReference>
<name>A0ABQ7KWE1_BRACM</name>
<evidence type="ECO:0000313" key="1">
    <source>
        <dbReference type="EMBL" id="KAG5378619.1"/>
    </source>
</evidence>
<dbReference type="Proteomes" id="UP000823674">
    <property type="component" value="Chromosome A07"/>
</dbReference>
<sequence>MGYSSTRGLCYPCGYTFYKKLGHKLSSSSRYFLLELHKKWSVHHGSWTSSSQFSGCGWLRLRGLSIEIYVLLVVLFRSGYPDHLKLE</sequence>
<comment type="caution">
    <text evidence="1">The sequence shown here is derived from an EMBL/GenBank/DDBJ whole genome shotgun (WGS) entry which is preliminary data.</text>
</comment>
<protein>
    <submittedName>
        <fullName evidence="1">Uncharacterized protein</fullName>
    </submittedName>
</protein>
<reference evidence="1 2" key="1">
    <citation type="submission" date="2021-03" db="EMBL/GenBank/DDBJ databases">
        <authorList>
            <person name="King G.J."/>
            <person name="Bancroft I."/>
            <person name="Baten A."/>
            <person name="Bloomfield J."/>
            <person name="Borpatragohain P."/>
            <person name="He Z."/>
            <person name="Irish N."/>
            <person name="Irwin J."/>
            <person name="Liu K."/>
            <person name="Mauleon R.P."/>
            <person name="Moore J."/>
            <person name="Morris R."/>
            <person name="Ostergaard L."/>
            <person name="Wang B."/>
            <person name="Wells R."/>
        </authorList>
    </citation>
    <scope>NUCLEOTIDE SEQUENCE [LARGE SCALE GENOMIC DNA]</scope>
    <source>
        <strain evidence="1">R-o-18</strain>
        <tissue evidence="1">Leaf</tissue>
    </source>
</reference>
<proteinExistence type="predicted"/>
<organism evidence="1 2">
    <name type="scientific">Brassica rapa subsp. trilocularis</name>
    <dbReference type="NCBI Taxonomy" id="1813537"/>
    <lineage>
        <taxon>Eukaryota</taxon>
        <taxon>Viridiplantae</taxon>
        <taxon>Streptophyta</taxon>
        <taxon>Embryophyta</taxon>
        <taxon>Tracheophyta</taxon>
        <taxon>Spermatophyta</taxon>
        <taxon>Magnoliopsida</taxon>
        <taxon>eudicotyledons</taxon>
        <taxon>Gunneridae</taxon>
        <taxon>Pentapetalae</taxon>
        <taxon>rosids</taxon>
        <taxon>malvids</taxon>
        <taxon>Brassicales</taxon>
        <taxon>Brassicaceae</taxon>
        <taxon>Brassiceae</taxon>
        <taxon>Brassica</taxon>
    </lineage>
</organism>
<accession>A0ABQ7KWE1</accession>
<keyword evidence="2" id="KW-1185">Reference proteome</keyword>